<evidence type="ECO:0000313" key="10">
    <source>
        <dbReference type="EMBL" id="GAN79387.1"/>
    </source>
</evidence>
<gene>
    <name evidence="10" type="ORF">Aam_020_151</name>
</gene>
<protein>
    <recommendedName>
        <fullName evidence="2">histidine kinase</fullName>
        <ecNumber evidence="2">2.7.13.3</ecNumber>
    </recommendedName>
</protein>
<dbReference type="EC" id="2.7.13.3" evidence="2"/>
<feature type="domain" description="Histidine kinase" evidence="9">
    <location>
        <begin position="228"/>
        <end position="452"/>
    </location>
</feature>
<keyword evidence="5 10" id="KW-0418">Kinase</keyword>
<evidence type="ECO:0000313" key="11">
    <source>
        <dbReference type="Proteomes" id="UP000032668"/>
    </source>
</evidence>
<keyword evidence="11" id="KW-1185">Reference proteome</keyword>
<dbReference type="PANTHER" id="PTHR45453:SF1">
    <property type="entry name" value="PHOSPHATE REGULON SENSOR PROTEIN PHOR"/>
    <property type="match status" value="1"/>
</dbReference>
<dbReference type="InterPro" id="IPR005467">
    <property type="entry name" value="His_kinase_dom"/>
</dbReference>
<evidence type="ECO:0000256" key="5">
    <source>
        <dbReference type="ARBA" id="ARBA00022777"/>
    </source>
</evidence>
<dbReference type="InterPro" id="IPR003594">
    <property type="entry name" value="HATPase_dom"/>
</dbReference>
<dbReference type="Pfam" id="PF02518">
    <property type="entry name" value="HATPase_c"/>
    <property type="match status" value="1"/>
</dbReference>
<accession>A0A0D6PCK7</accession>
<reference evidence="10 11" key="1">
    <citation type="submission" date="2012-11" db="EMBL/GenBank/DDBJ databases">
        <title>Whole genome sequence of Acidocella aminolytica 101 = DSM 11237.</title>
        <authorList>
            <person name="Azuma Y."/>
            <person name="Higashiura N."/>
            <person name="Hirakawa H."/>
            <person name="Matsushita K."/>
        </authorList>
    </citation>
    <scope>NUCLEOTIDE SEQUENCE [LARGE SCALE GENOMIC DNA]</scope>
    <source>
        <strain evidence="11">101 / DSM 11237</strain>
    </source>
</reference>
<dbReference type="Gene3D" id="1.10.287.130">
    <property type="match status" value="1"/>
</dbReference>
<dbReference type="InterPro" id="IPR036890">
    <property type="entry name" value="HATPase_C_sf"/>
</dbReference>
<dbReference type="InterPro" id="IPR050351">
    <property type="entry name" value="BphY/WalK/GraS-like"/>
</dbReference>
<dbReference type="SMART" id="SM00387">
    <property type="entry name" value="HATPase_c"/>
    <property type="match status" value="1"/>
</dbReference>
<dbReference type="PANTHER" id="PTHR45453">
    <property type="entry name" value="PHOSPHATE REGULON SENSOR PROTEIN PHOR"/>
    <property type="match status" value="1"/>
</dbReference>
<evidence type="ECO:0000256" key="4">
    <source>
        <dbReference type="ARBA" id="ARBA00022679"/>
    </source>
</evidence>
<evidence type="ECO:0000256" key="1">
    <source>
        <dbReference type="ARBA" id="ARBA00000085"/>
    </source>
</evidence>
<dbReference type="AlphaFoldDB" id="A0A0D6PCK7"/>
<dbReference type="InterPro" id="IPR035965">
    <property type="entry name" value="PAS-like_dom_sf"/>
</dbReference>
<dbReference type="CDD" id="cd00075">
    <property type="entry name" value="HATPase"/>
    <property type="match status" value="1"/>
</dbReference>
<dbReference type="GO" id="GO:0005886">
    <property type="term" value="C:plasma membrane"/>
    <property type="evidence" value="ECO:0007669"/>
    <property type="project" value="TreeGrafter"/>
</dbReference>
<evidence type="ECO:0000256" key="3">
    <source>
        <dbReference type="ARBA" id="ARBA00022553"/>
    </source>
</evidence>
<dbReference type="SUPFAM" id="SSF55874">
    <property type="entry name" value="ATPase domain of HSP90 chaperone/DNA topoisomerase II/histidine kinase"/>
    <property type="match status" value="1"/>
</dbReference>
<dbReference type="InterPro" id="IPR003661">
    <property type="entry name" value="HisK_dim/P_dom"/>
</dbReference>
<keyword evidence="8" id="KW-1133">Transmembrane helix</keyword>
<keyword evidence="4" id="KW-0808">Transferase</keyword>
<comment type="caution">
    <text evidence="10">The sequence shown here is derived from an EMBL/GenBank/DDBJ whole genome shotgun (WGS) entry which is preliminary data.</text>
</comment>
<dbReference type="OrthoDB" id="9813151at2"/>
<dbReference type="GO" id="GO:0016036">
    <property type="term" value="P:cellular response to phosphate starvation"/>
    <property type="evidence" value="ECO:0007669"/>
    <property type="project" value="TreeGrafter"/>
</dbReference>
<proteinExistence type="predicted"/>
<dbReference type="Pfam" id="PF00512">
    <property type="entry name" value="HisKA"/>
    <property type="match status" value="1"/>
</dbReference>
<dbReference type="FunFam" id="3.30.565.10:FF:000006">
    <property type="entry name" value="Sensor histidine kinase WalK"/>
    <property type="match status" value="1"/>
</dbReference>
<evidence type="ECO:0000256" key="6">
    <source>
        <dbReference type="ARBA" id="ARBA00023012"/>
    </source>
</evidence>
<comment type="catalytic activity">
    <reaction evidence="1">
        <text>ATP + protein L-histidine = ADP + protein N-phospho-L-histidine.</text>
        <dbReference type="EC" id="2.7.13.3"/>
    </reaction>
</comment>
<dbReference type="InterPro" id="IPR036097">
    <property type="entry name" value="HisK_dim/P_sf"/>
</dbReference>
<name>A0A0D6PCK7_9PROT</name>
<keyword evidence="3" id="KW-0597">Phosphoprotein</keyword>
<evidence type="ECO:0000256" key="2">
    <source>
        <dbReference type="ARBA" id="ARBA00012438"/>
    </source>
</evidence>
<dbReference type="CDD" id="cd00082">
    <property type="entry name" value="HisKA"/>
    <property type="match status" value="1"/>
</dbReference>
<dbReference type="RefSeq" id="WP_052948300.1">
    <property type="nucleotide sequence ID" value="NZ_BANC01000020.1"/>
</dbReference>
<dbReference type="PROSITE" id="PS50109">
    <property type="entry name" value="HIS_KIN"/>
    <property type="match status" value="1"/>
</dbReference>
<dbReference type="Proteomes" id="UP000032668">
    <property type="component" value="Unassembled WGS sequence"/>
</dbReference>
<dbReference type="InterPro" id="IPR004358">
    <property type="entry name" value="Sig_transdc_His_kin-like_C"/>
</dbReference>
<dbReference type="STRING" id="1120923.SAMN02746095_00383"/>
<dbReference type="GO" id="GO:0004721">
    <property type="term" value="F:phosphoprotein phosphatase activity"/>
    <property type="evidence" value="ECO:0007669"/>
    <property type="project" value="TreeGrafter"/>
</dbReference>
<dbReference type="EMBL" id="BANC01000020">
    <property type="protein sequence ID" value="GAN79387.1"/>
    <property type="molecule type" value="Genomic_DNA"/>
</dbReference>
<dbReference type="SUPFAM" id="SSF55785">
    <property type="entry name" value="PYP-like sensor domain (PAS domain)"/>
    <property type="match status" value="1"/>
</dbReference>
<evidence type="ECO:0000256" key="8">
    <source>
        <dbReference type="SAM" id="Phobius"/>
    </source>
</evidence>
<dbReference type="PRINTS" id="PR00344">
    <property type="entry name" value="BCTRLSENSOR"/>
</dbReference>
<feature type="transmembrane region" description="Helical" evidence="8">
    <location>
        <begin position="12"/>
        <end position="36"/>
    </location>
</feature>
<feature type="transmembrane region" description="Helical" evidence="8">
    <location>
        <begin position="42"/>
        <end position="62"/>
    </location>
</feature>
<dbReference type="SUPFAM" id="SSF47384">
    <property type="entry name" value="Homodimeric domain of signal transducing histidine kinase"/>
    <property type="match status" value="1"/>
</dbReference>
<keyword evidence="7 8" id="KW-0472">Membrane</keyword>
<keyword evidence="8" id="KW-0812">Transmembrane</keyword>
<sequence length="453" mass="49245">MAGSEETWEKAGPAAFALFLALAAVPTAVFALLAFLGELRPFMALAAWAVCSLVAIAFALLLGRDVAVMTRLVRALRIAPGALPVDRQLLVPGMSDLGAEALRLIHAERLSRARNQASAAEDRALVERLPDPLLKLDRHGRVVWRNNSAITAFGSDMAALMRHPDLRAALAEAQADGQPVRREIMLSAPVTRDLEITIIPVGEPLYMLVSDRTRERALEKMRADFVANSSHELRTPLASLIGFIETLRGPAADDPEAQQHFLGIMAEQAARMQRVIGDLLSLSKIEISEHSPPKEMQHLPFLLERIVAGMEPMLKAQGTQLVFAAPADLPQIQADADQLTQVFTNLLDNALKYGKPGGEIKLVATDQPDTRFPPGGIIVSVADDGIGIPREHIPRLTERFYRVDKGRSRSIGGTGLGLAIVKHVVNRHRGKLVIESEPGQGTVFTVWLPGPSR</sequence>
<keyword evidence="6" id="KW-0902">Two-component regulatory system</keyword>
<evidence type="ECO:0000259" key="9">
    <source>
        <dbReference type="PROSITE" id="PS50109"/>
    </source>
</evidence>
<dbReference type="SMART" id="SM00388">
    <property type="entry name" value="HisKA"/>
    <property type="match status" value="1"/>
</dbReference>
<dbReference type="Gene3D" id="3.30.565.10">
    <property type="entry name" value="Histidine kinase-like ATPase, C-terminal domain"/>
    <property type="match status" value="1"/>
</dbReference>
<evidence type="ECO:0000256" key="7">
    <source>
        <dbReference type="ARBA" id="ARBA00023136"/>
    </source>
</evidence>
<dbReference type="FunFam" id="1.10.287.130:FF:000001">
    <property type="entry name" value="Two-component sensor histidine kinase"/>
    <property type="match status" value="1"/>
</dbReference>
<organism evidence="10 11">
    <name type="scientific">Acidocella aminolytica 101 = DSM 11237</name>
    <dbReference type="NCBI Taxonomy" id="1120923"/>
    <lineage>
        <taxon>Bacteria</taxon>
        <taxon>Pseudomonadati</taxon>
        <taxon>Pseudomonadota</taxon>
        <taxon>Alphaproteobacteria</taxon>
        <taxon>Acetobacterales</taxon>
        <taxon>Acidocellaceae</taxon>
        <taxon>Acidocella</taxon>
    </lineage>
</organism>
<dbReference type="GO" id="GO:0000155">
    <property type="term" value="F:phosphorelay sensor kinase activity"/>
    <property type="evidence" value="ECO:0007669"/>
    <property type="project" value="InterPro"/>
</dbReference>